<dbReference type="RefSeq" id="WP_084665891.1">
    <property type="nucleotide sequence ID" value="NZ_LT838272.1"/>
</dbReference>
<dbReference type="NCBIfam" id="TIGR02845">
    <property type="entry name" value="spore_V_AD"/>
    <property type="match status" value="1"/>
</dbReference>
<dbReference type="SUPFAM" id="SSF53901">
    <property type="entry name" value="Thiolase-like"/>
    <property type="match status" value="1"/>
</dbReference>
<dbReference type="NCBIfam" id="NF009069">
    <property type="entry name" value="PRK12404.1"/>
    <property type="match status" value="1"/>
</dbReference>
<evidence type="ECO:0000313" key="1">
    <source>
        <dbReference type="EMBL" id="SMB98458.1"/>
    </source>
</evidence>
<dbReference type="Gene3D" id="3.40.47.40">
    <property type="entry name" value="Stage V sporulation protein AD"/>
    <property type="match status" value="1"/>
</dbReference>
<proteinExistence type="predicted"/>
<name>A0A1W1VYM5_9FIRM</name>
<dbReference type="InterPro" id="IPR010894">
    <property type="entry name" value="SpoVAD"/>
</dbReference>
<dbReference type="PIRSF" id="PIRSF011570">
    <property type="entry name" value="SpoVAD"/>
    <property type="match status" value="1"/>
</dbReference>
<organism evidence="1 2">
    <name type="scientific">Thermanaeromonas toyohensis ToBE</name>
    <dbReference type="NCBI Taxonomy" id="698762"/>
    <lineage>
        <taxon>Bacteria</taxon>
        <taxon>Bacillati</taxon>
        <taxon>Bacillota</taxon>
        <taxon>Clostridia</taxon>
        <taxon>Neomoorellales</taxon>
        <taxon>Neomoorellaceae</taxon>
        <taxon>Thermanaeromonas</taxon>
    </lineage>
</organism>
<dbReference type="EMBL" id="LT838272">
    <property type="protein sequence ID" value="SMB98458.1"/>
    <property type="molecule type" value="Genomic_DNA"/>
</dbReference>
<dbReference type="Pfam" id="PF07451">
    <property type="entry name" value="SpoVAD"/>
    <property type="match status" value="1"/>
</dbReference>
<dbReference type="AlphaFoldDB" id="A0A1W1VYM5"/>
<gene>
    <name evidence="1" type="ORF">SAMN00808754_2349</name>
</gene>
<reference evidence="1 2" key="1">
    <citation type="submission" date="2017-04" db="EMBL/GenBank/DDBJ databases">
        <authorList>
            <person name="Afonso C.L."/>
            <person name="Miller P.J."/>
            <person name="Scott M.A."/>
            <person name="Spackman E."/>
            <person name="Goraichik I."/>
            <person name="Dimitrov K.M."/>
            <person name="Suarez D.L."/>
            <person name="Swayne D.E."/>
        </authorList>
    </citation>
    <scope>NUCLEOTIDE SEQUENCE [LARGE SCALE GENOMIC DNA]</scope>
    <source>
        <strain evidence="1 2">ToBE</strain>
    </source>
</reference>
<protein>
    <submittedName>
        <fullName evidence="1">Stage V sporulation protein AD</fullName>
    </submittedName>
</protein>
<keyword evidence="2" id="KW-1185">Reference proteome</keyword>
<sequence>MSSTTKRVGKHTIQFANPPVIVATASVVGPKEGEGPLGNTFDMVITDTYFGEESWEKAERKMLEEAVKMVIAKAQLQWQDIDYLLAGDLLNQTISANYTARNLGIPFLGLYGACSTMYEGMALASILIDGGFATHVVAACSSHYDTAERQYRYPTEQGVQRPPTAQWTVTGAGAVLLAPAGNGPRITHATIGRVLDMGVKDPNDMGSAMAPAAVDTLVRHFQDTGRSPTDYDLIITGDLGRVGRELALKLAAQNGYDLGDKYTDCGLLIYDSERQGTYAGGSGCACSAVVFAGHLMGKLNDGTYKRILGIGTGALLSPTSTYQGESIPSIGHAVVIEKI</sequence>
<dbReference type="GO" id="GO:0016746">
    <property type="term" value="F:acyltransferase activity"/>
    <property type="evidence" value="ECO:0007669"/>
    <property type="project" value="InterPro"/>
</dbReference>
<dbReference type="InterPro" id="IPR038369">
    <property type="entry name" value="SpoVAD_sf"/>
</dbReference>
<dbReference type="NCBIfam" id="NF006160">
    <property type="entry name" value="PRK08304.1"/>
    <property type="match status" value="1"/>
</dbReference>
<evidence type="ECO:0000313" key="2">
    <source>
        <dbReference type="Proteomes" id="UP000192569"/>
    </source>
</evidence>
<dbReference type="Proteomes" id="UP000192569">
    <property type="component" value="Chromosome I"/>
</dbReference>
<dbReference type="STRING" id="698762.SAMN00808754_2349"/>
<accession>A0A1W1VYM5</accession>
<dbReference type="InterPro" id="IPR016039">
    <property type="entry name" value="Thiolase-like"/>
</dbReference>
<dbReference type="OrthoDB" id="9770068at2"/>